<reference evidence="2 3" key="1">
    <citation type="submission" date="2024-04" db="EMBL/GenBank/DDBJ databases">
        <title>Draft genome sequence of Pseudophaeobacter arcticus NBRC 116598.</title>
        <authorList>
            <person name="Miyakawa T."/>
            <person name="Kusuya Y."/>
            <person name="Miura T."/>
        </authorList>
    </citation>
    <scope>NUCLEOTIDE SEQUENCE [LARGE SCALE GENOMIC DNA]</scope>
    <source>
        <strain evidence="2 3">SU-CL00105</strain>
    </source>
</reference>
<feature type="compositionally biased region" description="Basic and acidic residues" evidence="1">
    <location>
        <begin position="1"/>
        <end position="18"/>
    </location>
</feature>
<name>A0ABQ0AIY8_9RHOB</name>
<gene>
    <name evidence="2" type="ORF">NBRC116598_12830</name>
</gene>
<feature type="region of interest" description="Disordered" evidence="1">
    <location>
        <begin position="1"/>
        <end position="27"/>
    </location>
</feature>
<evidence type="ECO:0000256" key="1">
    <source>
        <dbReference type="SAM" id="MobiDB-lite"/>
    </source>
</evidence>
<protein>
    <submittedName>
        <fullName evidence="2">Uncharacterized protein</fullName>
    </submittedName>
</protein>
<comment type="caution">
    <text evidence="2">The sequence shown here is derived from an EMBL/GenBank/DDBJ whole genome shotgun (WGS) entry which is preliminary data.</text>
</comment>
<dbReference type="Proteomes" id="UP001441944">
    <property type="component" value="Unassembled WGS sequence"/>
</dbReference>
<organism evidence="2 3">
    <name type="scientific">Pseudophaeobacter arcticus</name>
    <dbReference type="NCBI Taxonomy" id="385492"/>
    <lineage>
        <taxon>Bacteria</taxon>
        <taxon>Pseudomonadati</taxon>
        <taxon>Pseudomonadota</taxon>
        <taxon>Alphaproteobacteria</taxon>
        <taxon>Rhodobacterales</taxon>
        <taxon>Paracoccaceae</taxon>
        <taxon>Pseudophaeobacter</taxon>
    </lineage>
</organism>
<keyword evidence="3" id="KW-1185">Reference proteome</keyword>
<proteinExistence type="predicted"/>
<evidence type="ECO:0000313" key="2">
    <source>
        <dbReference type="EMBL" id="GAA6195839.1"/>
    </source>
</evidence>
<evidence type="ECO:0000313" key="3">
    <source>
        <dbReference type="Proteomes" id="UP001441944"/>
    </source>
</evidence>
<accession>A0ABQ0AIY8</accession>
<sequence length="76" mass="8486">MQQDGDRRDTPDNEDQQKLQRHCPLPDDAPWLSEWRCKGAAVKGGVGESPFGQNGCCYRCFIHLAVKRIVELGAAD</sequence>
<dbReference type="EMBL" id="BAABWU010000003">
    <property type="protein sequence ID" value="GAA6195839.1"/>
    <property type="molecule type" value="Genomic_DNA"/>
</dbReference>